<comment type="catalytic activity">
    <reaction evidence="6">
        <text>2 cob(II)yrinate a,c diamide + reduced [electron-transfer flavoprotein] + 2 ATP = 2 adenosylcob(III)yrinate a,c-diamide + 2 triphosphate + oxidized [electron-transfer flavoprotein] + 3 H(+)</text>
        <dbReference type="Rhea" id="RHEA:11528"/>
        <dbReference type="Rhea" id="RHEA-COMP:10685"/>
        <dbReference type="Rhea" id="RHEA-COMP:10686"/>
        <dbReference type="ChEBI" id="CHEBI:15378"/>
        <dbReference type="ChEBI" id="CHEBI:18036"/>
        <dbReference type="ChEBI" id="CHEBI:30616"/>
        <dbReference type="ChEBI" id="CHEBI:57692"/>
        <dbReference type="ChEBI" id="CHEBI:58307"/>
        <dbReference type="ChEBI" id="CHEBI:58503"/>
        <dbReference type="ChEBI" id="CHEBI:58537"/>
        <dbReference type="EC" id="2.5.1.17"/>
    </reaction>
</comment>
<evidence type="ECO:0000256" key="3">
    <source>
        <dbReference type="ARBA" id="ARBA00022679"/>
    </source>
</evidence>
<dbReference type="Pfam" id="PF01923">
    <property type="entry name" value="Cob_adeno_trans"/>
    <property type="match status" value="1"/>
</dbReference>
<reference evidence="8 9" key="1">
    <citation type="submission" date="2018-03" db="EMBL/GenBank/DDBJ databases">
        <title>Genomic Encyclopedia of Type Strains, Phase III (KMG-III): the genomes of soil and plant-associated and newly described type strains.</title>
        <authorList>
            <person name="Whitman W."/>
        </authorList>
    </citation>
    <scope>NUCLEOTIDE SEQUENCE [LARGE SCALE GENOMIC DNA]</scope>
    <source>
        <strain evidence="8 9">CGMCC 1.9313</strain>
    </source>
</reference>
<dbReference type="NCBIfam" id="TIGR00636">
    <property type="entry name" value="PduO_Nterm"/>
    <property type="match status" value="1"/>
</dbReference>
<keyword evidence="6" id="KW-0169">Cobalamin biosynthesis</keyword>
<dbReference type="PANTHER" id="PTHR12213:SF0">
    <property type="entry name" value="CORRINOID ADENOSYLTRANSFERASE MMAB"/>
    <property type="match status" value="1"/>
</dbReference>
<evidence type="ECO:0000256" key="6">
    <source>
        <dbReference type="RuleBase" id="RU366026"/>
    </source>
</evidence>
<dbReference type="GO" id="GO:0009236">
    <property type="term" value="P:cobalamin biosynthetic process"/>
    <property type="evidence" value="ECO:0007669"/>
    <property type="project" value="UniProtKB-UniRule"/>
</dbReference>
<keyword evidence="9" id="KW-1185">Reference proteome</keyword>
<comment type="caution">
    <text evidence="8">The sequence shown here is derived from an EMBL/GenBank/DDBJ whole genome shotgun (WGS) entry which is preliminary data.</text>
</comment>
<evidence type="ECO:0000256" key="2">
    <source>
        <dbReference type="ARBA" id="ARBA00011233"/>
    </source>
</evidence>
<comment type="pathway">
    <text evidence="6">Cofactor biosynthesis; adenosylcobalamin biosynthesis; adenosylcobalamin from cob(II)yrinate a,c-diamide: step 2/7.</text>
</comment>
<keyword evidence="4 6" id="KW-0547">Nucleotide-binding</keyword>
<accession>A0A2T0U551</accession>
<keyword evidence="3 6" id="KW-0808">Transferase</keyword>
<evidence type="ECO:0000259" key="7">
    <source>
        <dbReference type="Pfam" id="PF01923"/>
    </source>
</evidence>
<dbReference type="InterPro" id="IPR029499">
    <property type="entry name" value="PduO-typ"/>
</dbReference>
<evidence type="ECO:0000256" key="5">
    <source>
        <dbReference type="ARBA" id="ARBA00022840"/>
    </source>
</evidence>
<dbReference type="UniPathway" id="UPA00148">
    <property type="reaction ID" value="UER00233"/>
</dbReference>
<dbReference type="SUPFAM" id="SSF89028">
    <property type="entry name" value="Cobalamin adenosyltransferase-like"/>
    <property type="match status" value="1"/>
</dbReference>
<protein>
    <recommendedName>
        <fullName evidence="6">Corrinoid adenosyltransferase</fullName>
        <ecNumber evidence="6">2.5.1.17</ecNumber>
    </recommendedName>
    <alternativeName>
        <fullName evidence="6">Cob(II)alamin adenosyltransferase</fullName>
    </alternativeName>
    <alternativeName>
        <fullName evidence="6">Cob(II)yrinic acid a,c-diamide adenosyltransferase</fullName>
    </alternativeName>
    <alternativeName>
        <fullName evidence="6">Cobinamide/cobalamin adenosyltransferase</fullName>
    </alternativeName>
</protein>
<dbReference type="InterPro" id="IPR036451">
    <property type="entry name" value="CblAdoTrfase-like_sf"/>
</dbReference>
<comment type="subunit">
    <text evidence="2">Homotrimer.</text>
</comment>
<evidence type="ECO:0000313" key="8">
    <source>
        <dbReference type="EMBL" id="PRY53051.1"/>
    </source>
</evidence>
<evidence type="ECO:0000256" key="4">
    <source>
        <dbReference type="ARBA" id="ARBA00022741"/>
    </source>
</evidence>
<keyword evidence="5 6" id="KW-0067">ATP-binding</keyword>
<feature type="domain" description="Cobalamin adenosyltransferase-like" evidence="7">
    <location>
        <begin position="3"/>
        <end position="166"/>
    </location>
</feature>
<sequence length="182" mass="20674">MKIYTKTGDAGSTMLIGGLRVPKYDIRIEAYGTVDELNAYIGLIRDENISDHQKQILRQVQDHLFIIGSNLAAAPGKSKMKLPQVLPEDIDLLEQEIDAMQDILSPLRHFILPGGSKAVSHCHIARCVCRRAERITVHLKEESFVEDIIIIYLNRLSDYLFVLSRKVAHDNQIEETIWLPRG</sequence>
<dbReference type="Gene3D" id="1.20.1200.10">
    <property type="entry name" value="Cobalamin adenosyltransferase-like"/>
    <property type="match status" value="1"/>
</dbReference>
<dbReference type="RefSeq" id="WP_106292638.1">
    <property type="nucleotide sequence ID" value="NZ_PVTH01000004.1"/>
</dbReference>
<dbReference type="OrthoDB" id="9778896at2"/>
<comment type="catalytic activity">
    <reaction evidence="6">
        <text>2 cob(II)alamin + reduced [electron-transfer flavoprotein] + 2 ATP = 2 adenosylcob(III)alamin + 2 triphosphate + oxidized [electron-transfer flavoprotein] + 3 H(+)</text>
        <dbReference type="Rhea" id="RHEA:28671"/>
        <dbReference type="Rhea" id="RHEA-COMP:10685"/>
        <dbReference type="Rhea" id="RHEA-COMP:10686"/>
        <dbReference type="ChEBI" id="CHEBI:15378"/>
        <dbReference type="ChEBI" id="CHEBI:16304"/>
        <dbReference type="ChEBI" id="CHEBI:18036"/>
        <dbReference type="ChEBI" id="CHEBI:18408"/>
        <dbReference type="ChEBI" id="CHEBI:30616"/>
        <dbReference type="ChEBI" id="CHEBI:57692"/>
        <dbReference type="ChEBI" id="CHEBI:58307"/>
        <dbReference type="EC" id="2.5.1.17"/>
    </reaction>
</comment>
<dbReference type="EMBL" id="PVTH01000004">
    <property type="protein sequence ID" value="PRY53051.1"/>
    <property type="molecule type" value="Genomic_DNA"/>
</dbReference>
<dbReference type="InterPro" id="IPR016030">
    <property type="entry name" value="CblAdoTrfase-like"/>
</dbReference>
<organism evidence="8 9">
    <name type="scientific">Arcticibacter pallidicorallinus</name>
    <dbReference type="NCBI Taxonomy" id="1259464"/>
    <lineage>
        <taxon>Bacteria</taxon>
        <taxon>Pseudomonadati</taxon>
        <taxon>Bacteroidota</taxon>
        <taxon>Sphingobacteriia</taxon>
        <taxon>Sphingobacteriales</taxon>
        <taxon>Sphingobacteriaceae</taxon>
        <taxon>Arcticibacter</taxon>
    </lineage>
</organism>
<dbReference type="EC" id="2.5.1.17" evidence="6"/>
<dbReference type="AlphaFoldDB" id="A0A2T0U551"/>
<dbReference type="FunFam" id="1.20.1200.10:FF:000001">
    <property type="entry name" value="Cob(I)yrinic acid a,c-diamide adenosyltransferase"/>
    <property type="match status" value="1"/>
</dbReference>
<comment type="similarity">
    <text evidence="1 6">Belongs to the Cob(I)alamin adenosyltransferase family.</text>
</comment>
<name>A0A2T0U551_9SPHI</name>
<evidence type="ECO:0000313" key="9">
    <source>
        <dbReference type="Proteomes" id="UP000238034"/>
    </source>
</evidence>
<proteinExistence type="inferred from homology"/>
<evidence type="ECO:0000256" key="1">
    <source>
        <dbReference type="ARBA" id="ARBA00007487"/>
    </source>
</evidence>
<dbReference type="Proteomes" id="UP000238034">
    <property type="component" value="Unassembled WGS sequence"/>
</dbReference>
<dbReference type="GO" id="GO:0008817">
    <property type="term" value="F:corrinoid adenosyltransferase activity"/>
    <property type="evidence" value="ECO:0007669"/>
    <property type="project" value="UniProtKB-UniRule"/>
</dbReference>
<gene>
    <name evidence="8" type="ORF">B0I27_10458</name>
</gene>
<dbReference type="PANTHER" id="PTHR12213">
    <property type="entry name" value="CORRINOID ADENOSYLTRANSFERASE"/>
    <property type="match status" value="1"/>
</dbReference>
<dbReference type="GO" id="GO:0005524">
    <property type="term" value="F:ATP binding"/>
    <property type="evidence" value="ECO:0007669"/>
    <property type="project" value="UniProtKB-UniRule"/>
</dbReference>